<feature type="transmembrane region" description="Helical" evidence="2">
    <location>
        <begin position="12"/>
        <end position="31"/>
    </location>
</feature>
<proteinExistence type="predicted"/>
<accession>A0A8H4VWA0</accession>
<feature type="transmembrane region" description="Helical" evidence="2">
    <location>
        <begin position="51"/>
        <end position="68"/>
    </location>
</feature>
<dbReference type="EMBL" id="JAACJL010000002">
    <property type="protein sequence ID" value="KAF4622274.1"/>
    <property type="molecule type" value="Genomic_DNA"/>
</dbReference>
<keyword evidence="2" id="KW-0812">Transmembrane</keyword>
<evidence type="ECO:0000313" key="3">
    <source>
        <dbReference type="EMBL" id="KAF4622274.1"/>
    </source>
</evidence>
<keyword evidence="4" id="KW-1185">Reference proteome</keyword>
<reference evidence="3 4" key="1">
    <citation type="submission" date="2019-12" db="EMBL/GenBank/DDBJ databases">
        <authorList>
            <person name="Floudas D."/>
            <person name="Bentzer J."/>
            <person name="Ahren D."/>
            <person name="Johansson T."/>
            <person name="Persson P."/>
            <person name="Tunlid A."/>
        </authorList>
    </citation>
    <scope>NUCLEOTIDE SEQUENCE [LARGE SCALE GENOMIC DNA]</scope>
    <source>
        <strain evidence="3 4">CBS 102.39</strain>
    </source>
</reference>
<dbReference type="Proteomes" id="UP000521872">
    <property type="component" value="Unassembled WGS sequence"/>
</dbReference>
<feature type="region of interest" description="Disordered" evidence="1">
    <location>
        <begin position="69"/>
        <end position="105"/>
    </location>
</feature>
<evidence type="ECO:0000313" key="4">
    <source>
        <dbReference type="Proteomes" id="UP000521872"/>
    </source>
</evidence>
<dbReference type="AlphaFoldDB" id="A0A8H4VWA0"/>
<keyword evidence="2" id="KW-0472">Membrane</keyword>
<protein>
    <submittedName>
        <fullName evidence="3">Uncharacterized protein</fullName>
    </submittedName>
</protein>
<evidence type="ECO:0000256" key="2">
    <source>
        <dbReference type="SAM" id="Phobius"/>
    </source>
</evidence>
<keyword evidence="2" id="KW-1133">Transmembrane helix</keyword>
<comment type="caution">
    <text evidence="3">The sequence shown here is derived from an EMBL/GenBank/DDBJ whole genome shotgun (WGS) entry which is preliminary data.</text>
</comment>
<name>A0A8H4VWA0_9AGAR</name>
<organism evidence="3 4">
    <name type="scientific">Agrocybe pediades</name>
    <dbReference type="NCBI Taxonomy" id="84607"/>
    <lineage>
        <taxon>Eukaryota</taxon>
        <taxon>Fungi</taxon>
        <taxon>Dikarya</taxon>
        <taxon>Basidiomycota</taxon>
        <taxon>Agaricomycotina</taxon>
        <taxon>Agaricomycetes</taxon>
        <taxon>Agaricomycetidae</taxon>
        <taxon>Agaricales</taxon>
        <taxon>Agaricineae</taxon>
        <taxon>Strophariaceae</taxon>
        <taxon>Agrocybe</taxon>
    </lineage>
</organism>
<evidence type="ECO:0000256" key="1">
    <source>
        <dbReference type="SAM" id="MobiDB-lite"/>
    </source>
</evidence>
<sequence length="105" mass="11146">MGSIVSAIGRGINAIISAIANVIMTIIGAITTSPCLRHFCIFARASPDSKPTGVVFVVIVTTFAFFSGNSDSDGRHHKSDELKRTENEGDRMEEVTDWVSGGSGD</sequence>
<gene>
    <name evidence="3" type="ORF">D9613_009223</name>
</gene>
<feature type="compositionally biased region" description="Basic and acidic residues" evidence="1">
    <location>
        <begin position="72"/>
        <end position="94"/>
    </location>
</feature>